<sequence>MATTAFITVSVVCNSSRTVNIAGKNIVFAIGESIAAIVTIVRIAFFLKSVQFFGSFSMKVGDVGSSSKCNS</sequence>
<proteinExistence type="predicted"/>
<feature type="transmembrane region" description="Helical" evidence="1">
    <location>
        <begin position="28"/>
        <end position="47"/>
    </location>
</feature>
<dbReference type="AlphaFoldDB" id="U9TZC2"/>
<evidence type="ECO:0000313" key="2">
    <source>
        <dbReference type="EMBL" id="ESA08731.1"/>
    </source>
</evidence>
<keyword evidence="1" id="KW-1133">Transmembrane helix</keyword>
<dbReference type="EMBL" id="KI288880">
    <property type="protein sequence ID" value="ESA08731.1"/>
    <property type="molecule type" value="Genomic_DNA"/>
</dbReference>
<evidence type="ECO:0000256" key="1">
    <source>
        <dbReference type="SAM" id="Phobius"/>
    </source>
</evidence>
<keyword evidence="1" id="KW-0812">Transmembrane</keyword>
<dbReference type="HOGENOM" id="CLU_2741336_0_0_1"/>
<name>U9TZC2_RHIID</name>
<reference evidence="2" key="1">
    <citation type="submission" date="2013-07" db="EMBL/GenBank/DDBJ databases">
        <title>The genome of an arbuscular mycorrhizal fungus provides insights into the evolution of the oldest plant symbiosis.</title>
        <authorList>
            <consortium name="DOE Joint Genome Institute"/>
            <person name="Tisserant E."/>
            <person name="Malbreil M."/>
            <person name="Kuo A."/>
            <person name="Kohler A."/>
            <person name="Symeonidi A."/>
            <person name="Balestrini R."/>
            <person name="Charron P."/>
            <person name="Duensing N."/>
            <person name="Frei-dit-Frey N."/>
            <person name="Gianinazzi-Pearson V."/>
            <person name="Gilbert B."/>
            <person name="Handa Y."/>
            <person name="Hijri M."/>
            <person name="Kaul R."/>
            <person name="Kawaguchi M."/>
            <person name="Krajinski F."/>
            <person name="Lammers P."/>
            <person name="Lapierre D."/>
            <person name="Masclaux F.G."/>
            <person name="Murat C."/>
            <person name="Morin E."/>
            <person name="Ndikumana S."/>
            <person name="Pagni M."/>
            <person name="Petitpierre D."/>
            <person name="Requena N."/>
            <person name="Rosikiewicz P."/>
            <person name="Riley R."/>
            <person name="Saito K."/>
            <person name="San Clemente H."/>
            <person name="Shapiro H."/>
            <person name="van Tuinen D."/>
            <person name="Becard G."/>
            <person name="Bonfante P."/>
            <person name="Paszkowski U."/>
            <person name="Shachar-Hill Y."/>
            <person name="Young J.P."/>
            <person name="Sanders I.R."/>
            <person name="Henrissat B."/>
            <person name="Rensing S.A."/>
            <person name="Grigoriev I.V."/>
            <person name="Corradi N."/>
            <person name="Roux C."/>
            <person name="Martin F."/>
        </authorList>
    </citation>
    <scope>NUCLEOTIDE SEQUENCE</scope>
    <source>
        <strain evidence="2">DAOM 197198</strain>
    </source>
</reference>
<accession>U9TZC2</accession>
<organism evidence="2">
    <name type="scientific">Rhizophagus irregularis (strain DAOM 181602 / DAOM 197198 / MUCL 43194)</name>
    <name type="common">Arbuscular mycorrhizal fungus</name>
    <name type="synonym">Glomus intraradices</name>
    <dbReference type="NCBI Taxonomy" id="747089"/>
    <lineage>
        <taxon>Eukaryota</taxon>
        <taxon>Fungi</taxon>
        <taxon>Fungi incertae sedis</taxon>
        <taxon>Mucoromycota</taxon>
        <taxon>Glomeromycotina</taxon>
        <taxon>Glomeromycetes</taxon>
        <taxon>Glomerales</taxon>
        <taxon>Glomeraceae</taxon>
        <taxon>Rhizophagus</taxon>
    </lineage>
</organism>
<protein>
    <submittedName>
        <fullName evidence="2">Uncharacterized protein</fullName>
    </submittedName>
</protein>
<keyword evidence="1" id="KW-0472">Membrane</keyword>
<gene>
    <name evidence="2" type="ORF">GLOINDRAFT_348981</name>
</gene>